<dbReference type="Pfam" id="PF18943">
    <property type="entry name" value="DUF5690"/>
    <property type="match status" value="1"/>
</dbReference>
<organism evidence="2 3">
    <name type="scientific">Pseudoalteromonas luteoviolacea H33</name>
    <dbReference type="NCBI Taxonomy" id="1365251"/>
    <lineage>
        <taxon>Bacteria</taxon>
        <taxon>Pseudomonadati</taxon>
        <taxon>Pseudomonadota</taxon>
        <taxon>Gammaproteobacteria</taxon>
        <taxon>Alteromonadales</taxon>
        <taxon>Pseudoalteromonadaceae</taxon>
        <taxon>Pseudoalteromonas</taxon>
    </lineage>
</organism>
<dbReference type="PATRIC" id="fig|1365251.3.peg.2153"/>
<comment type="caution">
    <text evidence="2">The sequence shown here is derived from an EMBL/GenBank/DDBJ whole genome shotgun (WGS) entry which is preliminary data.</text>
</comment>
<feature type="transmembrane region" description="Helical" evidence="1">
    <location>
        <begin position="31"/>
        <end position="52"/>
    </location>
</feature>
<dbReference type="Proteomes" id="UP000076503">
    <property type="component" value="Unassembled WGS sequence"/>
</dbReference>
<feature type="transmembrane region" description="Helical" evidence="1">
    <location>
        <begin position="64"/>
        <end position="85"/>
    </location>
</feature>
<dbReference type="InterPro" id="IPR043745">
    <property type="entry name" value="DUF5690"/>
</dbReference>
<feature type="transmembrane region" description="Helical" evidence="1">
    <location>
        <begin position="105"/>
        <end position="124"/>
    </location>
</feature>
<keyword evidence="1" id="KW-0472">Membrane</keyword>
<evidence type="ECO:0000313" key="2">
    <source>
        <dbReference type="EMBL" id="KZN50888.1"/>
    </source>
</evidence>
<keyword evidence="1" id="KW-1133">Transmembrane helix</keyword>
<sequence>MIINHILICLGFVITLLSSIAYEHHQIGPISWMVCNGIGLYLAYVPFTTSLFERLIATFNRPANVGFLTYLADSFGYLGTVGVMVYQSTHNHTIDWNIFLRDLGYFTGMVGTVLTLLSLCFFLYKERKNNQNPVTIMA</sequence>
<accession>A0A167EKH8</accession>
<evidence type="ECO:0000313" key="3">
    <source>
        <dbReference type="Proteomes" id="UP000076503"/>
    </source>
</evidence>
<reference evidence="2 3" key="1">
    <citation type="submission" date="2013-07" db="EMBL/GenBank/DDBJ databases">
        <title>Comparative Genomic and Metabolomic Analysis of Twelve Strains of Pseudoalteromonas luteoviolacea.</title>
        <authorList>
            <person name="Vynne N.G."/>
            <person name="Mansson M."/>
            <person name="Gram L."/>
        </authorList>
    </citation>
    <scope>NUCLEOTIDE SEQUENCE [LARGE SCALE GENOMIC DNA]</scope>
    <source>
        <strain evidence="2 3">H33</strain>
    </source>
</reference>
<keyword evidence="1" id="KW-0812">Transmembrane</keyword>
<proteinExistence type="predicted"/>
<protein>
    <submittedName>
        <fullName evidence="2">Uncharacterized protein</fullName>
    </submittedName>
</protein>
<dbReference type="EMBL" id="AUXZ01000070">
    <property type="protein sequence ID" value="KZN50888.1"/>
    <property type="molecule type" value="Genomic_DNA"/>
</dbReference>
<name>A0A167EKH8_9GAMM</name>
<dbReference type="AlphaFoldDB" id="A0A167EKH8"/>
<evidence type="ECO:0000256" key="1">
    <source>
        <dbReference type="SAM" id="Phobius"/>
    </source>
</evidence>
<dbReference type="OrthoDB" id="182994at2"/>
<gene>
    <name evidence="2" type="ORF">N476_14700</name>
</gene>